<dbReference type="GO" id="GO:0005886">
    <property type="term" value="C:plasma membrane"/>
    <property type="evidence" value="ECO:0007669"/>
    <property type="project" value="UniProtKB-SubCell"/>
</dbReference>
<keyword evidence="5 6" id="KW-0472">Membrane</keyword>
<name>A0A7X3H2E6_9GAMM</name>
<evidence type="ECO:0000256" key="2">
    <source>
        <dbReference type="ARBA" id="ARBA00022475"/>
    </source>
</evidence>
<protein>
    <recommendedName>
        <fullName evidence="9">Cytochrome C oxidase subunit IV</fullName>
    </recommendedName>
</protein>
<keyword evidence="8" id="KW-1185">Reference proteome</keyword>
<keyword evidence="3 6" id="KW-0812">Transmembrane</keyword>
<comment type="subcellular location">
    <subcellularLocation>
        <location evidence="1">Cell membrane</location>
        <topology evidence="1">Multi-pass membrane protein</topology>
    </subcellularLocation>
</comment>
<evidence type="ECO:0000256" key="4">
    <source>
        <dbReference type="ARBA" id="ARBA00022989"/>
    </source>
</evidence>
<reference evidence="7 8" key="1">
    <citation type="submission" date="2019-12" db="EMBL/GenBank/DDBJ databases">
        <title>Halomonas rutogse sp. nov. isolated from two lakes on Tibetan Plateau.</title>
        <authorList>
            <person name="Gao P."/>
        </authorList>
    </citation>
    <scope>NUCLEOTIDE SEQUENCE [LARGE SCALE GENOMIC DNA]</scope>
    <source>
        <strain evidence="7 8">ZH2S</strain>
    </source>
</reference>
<dbReference type="Proteomes" id="UP000437638">
    <property type="component" value="Unassembled WGS sequence"/>
</dbReference>
<proteinExistence type="predicted"/>
<dbReference type="InterPro" id="IPR005171">
    <property type="entry name" value="Cyt_c_oxidase_su4_prok"/>
</dbReference>
<accession>A0A7X3H2E6</accession>
<evidence type="ECO:0000313" key="7">
    <source>
        <dbReference type="EMBL" id="MWJ28974.1"/>
    </source>
</evidence>
<evidence type="ECO:0000313" key="8">
    <source>
        <dbReference type="Proteomes" id="UP000437638"/>
    </source>
</evidence>
<gene>
    <name evidence="7" type="ORF">GPM19_12330</name>
</gene>
<organism evidence="7 8">
    <name type="scientific">Vreelandella zhuhanensis</name>
    <dbReference type="NCBI Taxonomy" id="2684210"/>
    <lineage>
        <taxon>Bacteria</taxon>
        <taxon>Pseudomonadati</taxon>
        <taxon>Pseudomonadota</taxon>
        <taxon>Gammaproteobacteria</taxon>
        <taxon>Oceanospirillales</taxon>
        <taxon>Halomonadaceae</taxon>
        <taxon>Vreelandella</taxon>
    </lineage>
</organism>
<sequence length="100" mass="10939">MTALPGTRRLFITWVMLMGLTGVSMVSARLDQTTDWQTLSLWSVALVLVATAFKAHRVLMVYLNLRAATPAWKGIFIGLILVTLALIAAGYLAGRFNLMG</sequence>
<feature type="transmembrane region" description="Helical" evidence="6">
    <location>
        <begin position="12"/>
        <end position="30"/>
    </location>
</feature>
<feature type="transmembrane region" description="Helical" evidence="6">
    <location>
        <begin position="74"/>
        <end position="94"/>
    </location>
</feature>
<comment type="caution">
    <text evidence="7">The sequence shown here is derived from an EMBL/GenBank/DDBJ whole genome shotgun (WGS) entry which is preliminary data.</text>
</comment>
<keyword evidence="4 6" id="KW-1133">Transmembrane helix</keyword>
<feature type="transmembrane region" description="Helical" evidence="6">
    <location>
        <begin position="36"/>
        <end position="53"/>
    </location>
</feature>
<keyword evidence="2" id="KW-1003">Cell membrane</keyword>
<dbReference type="AlphaFoldDB" id="A0A7X3H2E6"/>
<evidence type="ECO:0000256" key="6">
    <source>
        <dbReference type="SAM" id="Phobius"/>
    </source>
</evidence>
<evidence type="ECO:0000256" key="5">
    <source>
        <dbReference type="ARBA" id="ARBA00023136"/>
    </source>
</evidence>
<evidence type="ECO:0008006" key="9">
    <source>
        <dbReference type="Google" id="ProtNLM"/>
    </source>
</evidence>
<evidence type="ECO:0000256" key="1">
    <source>
        <dbReference type="ARBA" id="ARBA00004651"/>
    </source>
</evidence>
<dbReference type="RefSeq" id="WP_160419319.1">
    <property type="nucleotide sequence ID" value="NZ_WTKP01000008.1"/>
</dbReference>
<dbReference type="Pfam" id="PF03626">
    <property type="entry name" value="COX4_pro"/>
    <property type="match status" value="1"/>
</dbReference>
<evidence type="ECO:0000256" key="3">
    <source>
        <dbReference type="ARBA" id="ARBA00022692"/>
    </source>
</evidence>
<dbReference type="EMBL" id="WTKP01000008">
    <property type="protein sequence ID" value="MWJ28974.1"/>
    <property type="molecule type" value="Genomic_DNA"/>
</dbReference>